<name>A0A931CSJ3_9MICC</name>
<dbReference type="AlphaFoldDB" id="A0A931CSJ3"/>
<evidence type="ECO:0000256" key="5">
    <source>
        <dbReference type="SAM" id="Phobius"/>
    </source>
</evidence>
<evidence type="ECO:0000256" key="2">
    <source>
        <dbReference type="ARBA" id="ARBA00022692"/>
    </source>
</evidence>
<feature type="transmembrane region" description="Helical" evidence="5">
    <location>
        <begin position="236"/>
        <end position="255"/>
    </location>
</feature>
<dbReference type="Gene3D" id="1.20.1720.10">
    <property type="entry name" value="Multidrug resistance protein D"/>
    <property type="match status" value="1"/>
</dbReference>
<feature type="transmembrane region" description="Helical" evidence="5">
    <location>
        <begin position="32"/>
        <end position="51"/>
    </location>
</feature>
<dbReference type="Gene3D" id="1.20.1250.20">
    <property type="entry name" value="MFS general substrate transporter like domains"/>
    <property type="match status" value="1"/>
</dbReference>
<sequence>MTLASAMVLIDQTAVPLTLPAIATDIRISTQLAQWVLNGSLLPLAGVLVLGGRLGDLFGQRKMFLIGSVLFAAASAAAGLAPQFGVLLGFRVLQGIGGALMLPNTAAIVSAAYLRKDQGRALGTMGGAAAVAGAALCCCRSPLIGPLVTAAAAGVGFFVIALLGQYPNYLGATVSQAVAGMAEMGLGIIFPLVLILNLTMDPVIAGLALIPATLPMIVVARLAGRWYDSDSGRIPLVTGFGLLAASGVLLALGVLQNSYAWILPGLIVYGIGLALVLTVNDPVSLDTVPHTVHGQASGVSATAEQFGGALGIALLYLVFHTSYLNRFAYIVANGPVTGLSPSAAAALKAKLLGAESTGLHPASFGAELMPYLRLAREASNFGYMAAFLTVTALSVIALVAVARLVRQPASDAEAD</sequence>
<feature type="transmembrane region" description="Helical" evidence="5">
    <location>
        <begin position="178"/>
        <end position="198"/>
    </location>
</feature>
<dbReference type="PROSITE" id="PS50850">
    <property type="entry name" value="MFS"/>
    <property type="match status" value="1"/>
</dbReference>
<dbReference type="RefSeq" id="WP_196397066.1">
    <property type="nucleotide sequence ID" value="NZ_JADNYM010000014.1"/>
</dbReference>
<dbReference type="Proteomes" id="UP000655366">
    <property type="component" value="Unassembled WGS sequence"/>
</dbReference>
<feature type="transmembrane region" description="Helical" evidence="5">
    <location>
        <begin position="92"/>
        <end position="114"/>
    </location>
</feature>
<feature type="transmembrane region" description="Helical" evidence="5">
    <location>
        <begin position="149"/>
        <end position="166"/>
    </location>
</feature>
<dbReference type="GO" id="GO:0022857">
    <property type="term" value="F:transmembrane transporter activity"/>
    <property type="evidence" value="ECO:0007669"/>
    <property type="project" value="InterPro"/>
</dbReference>
<dbReference type="Pfam" id="PF07690">
    <property type="entry name" value="MFS_1"/>
    <property type="match status" value="2"/>
</dbReference>
<proteinExistence type="predicted"/>
<dbReference type="CDD" id="cd17321">
    <property type="entry name" value="MFS_MMR_MDR_like"/>
    <property type="match status" value="1"/>
</dbReference>
<dbReference type="PANTHER" id="PTHR42718">
    <property type="entry name" value="MAJOR FACILITATOR SUPERFAMILY MULTIDRUG TRANSPORTER MFSC"/>
    <property type="match status" value="1"/>
</dbReference>
<evidence type="ECO:0000313" key="8">
    <source>
        <dbReference type="Proteomes" id="UP000655366"/>
    </source>
</evidence>
<accession>A0A931CSJ3</accession>
<evidence type="ECO:0000256" key="4">
    <source>
        <dbReference type="ARBA" id="ARBA00023136"/>
    </source>
</evidence>
<dbReference type="EMBL" id="JADNYM010000014">
    <property type="protein sequence ID" value="MBG0740124.1"/>
    <property type="molecule type" value="Genomic_DNA"/>
</dbReference>
<evidence type="ECO:0000259" key="6">
    <source>
        <dbReference type="PROSITE" id="PS50850"/>
    </source>
</evidence>
<organism evidence="7 8">
    <name type="scientific">Arthrobacter terrae</name>
    <dbReference type="NCBI Taxonomy" id="2935737"/>
    <lineage>
        <taxon>Bacteria</taxon>
        <taxon>Bacillati</taxon>
        <taxon>Actinomycetota</taxon>
        <taxon>Actinomycetes</taxon>
        <taxon>Micrococcales</taxon>
        <taxon>Micrococcaceae</taxon>
        <taxon>Arthrobacter</taxon>
    </lineage>
</organism>
<dbReference type="InterPro" id="IPR036259">
    <property type="entry name" value="MFS_trans_sf"/>
</dbReference>
<keyword evidence="8" id="KW-1185">Reference proteome</keyword>
<feature type="domain" description="Major facilitator superfamily (MFS) profile" evidence="6">
    <location>
        <begin position="1"/>
        <end position="409"/>
    </location>
</feature>
<gene>
    <name evidence="7" type="ORF">IV500_12110</name>
</gene>
<comment type="caution">
    <text evidence="7">The sequence shown here is derived from an EMBL/GenBank/DDBJ whole genome shotgun (WGS) entry which is preliminary data.</text>
</comment>
<dbReference type="InterPro" id="IPR011701">
    <property type="entry name" value="MFS"/>
</dbReference>
<dbReference type="InterPro" id="IPR020846">
    <property type="entry name" value="MFS_dom"/>
</dbReference>
<keyword evidence="2 5" id="KW-0812">Transmembrane</keyword>
<dbReference type="GO" id="GO:0005886">
    <property type="term" value="C:plasma membrane"/>
    <property type="evidence" value="ECO:0007669"/>
    <property type="project" value="UniProtKB-SubCell"/>
</dbReference>
<comment type="subcellular location">
    <subcellularLocation>
        <location evidence="1">Cell membrane</location>
        <topology evidence="1">Multi-pass membrane protein</topology>
    </subcellularLocation>
</comment>
<dbReference type="SUPFAM" id="SSF103473">
    <property type="entry name" value="MFS general substrate transporter"/>
    <property type="match status" value="1"/>
</dbReference>
<dbReference type="PANTHER" id="PTHR42718:SF42">
    <property type="entry name" value="EXPORT PROTEIN"/>
    <property type="match status" value="1"/>
</dbReference>
<evidence type="ECO:0000313" key="7">
    <source>
        <dbReference type="EMBL" id="MBG0740124.1"/>
    </source>
</evidence>
<feature type="transmembrane region" description="Helical" evidence="5">
    <location>
        <begin position="63"/>
        <end position="86"/>
    </location>
</feature>
<feature type="transmembrane region" description="Helical" evidence="5">
    <location>
        <begin position="261"/>
        <end position="279"/>
    </location>
</feature>
<keyword evidence="3 5" id="KW-1133">Transmembrane helix</keyword>
<protein>
    <submittedName>
        <fullName evidence="7">MFS transporter</fullName>
    </submittedName>
</protein>
<keyword evidence="4 5" id="KW-0472">Membrane</keyword>
<evidence type="ECO:0000256" key="3">
    <source>
        <dbReference type="ARBA" id="ARBA00022989"/>
    </source>
</evidence>
<feature type="transmembrane region" description="Helical" evidence="5">
    <location>
        <begin position="204"/>
        <end position="224"/>
    </location>
</feature>
<reference evidence="7 8" key="1">
    <citation type="submission" date="2020-11" db="EMBL/GenBank/DDBJ databases">
        <title>Arthrobacter antarcticus sp. nov., isolated from Antarctic Soil.</title>
        <authorList>
            <person name="Li J."/>
        </authorList>
    </citation>
    <scope>NUCLEOTIDE SEQUENCE [LARGE SCALE GENOMIC DNA]</scope>
    <source>
        <strain evidence="7 8">Z1-20</strain>
    </source>
</reference>
<evidence type="ECO:0000256" key="1">
    <source>
        <dbReference type="ARBA" id="ARBA00004651"/>
    </source>
</evidence>
<feature type="transmembrane region" description="Helical" evidence="5">
    <location>
        <begin position="381"/>
        <end position="405"/>
    </location>
</feature>